<sequence>MAEAVVNVVVQQLLLATTEWVKYEICLIKGVDDELQNMSTKMQTIQKLLDDAENKCMKDIIVKQWKISWMNGTLGLSN</sequence>
<organism evidence="5 6">
    <name type="scientific">Lithospermum erythrorhizon</name>
    <name type="common">Purple gromwell</name>
    <name type="synonym">Lithospermum officinale var. erythrorhizon</name>
    <dbReference type="NCBI Taxonomy" id="34254"/>
    <lineage>
        <taxon>Eukaryota</taxon>
        <taxon>Viridiplantae</taxon>
        <taxon>Streptophyta</taxon>
        <taxon>Embryophyta</taxon>
        <taxon>Tracheophyta</taxon>
        <taxon>Spermatophyta</taxon>
        <taxon>Magnoliopsida</taxon>
        <taxon>eudicotyledons</taxon>
        <taxon>Gunneridae</taxon>
        <taxon>Pentapetalae</taxon>
        <taxon>asterids</taxon>
        <taxon>lamiids</taxon>
        <taxon>Boraginales</taxon>
        <taxon>Boraginaceae</taxon>
        <taxon>Boraginoideae</taxon>
        <taxon>Lithospermeae</taxon>
        <taxon>Lithospermum</taxon>
    </lineage>
</organism>
<name>A0AAV3Q7U5_LITER</name>
<dbReference type="Proteomes" id="UP001454036">
    <property type="component" value="Unassembled WGS sequence"/>
</dbReference>
<evidence type="ECO:0000313" key="5">
    <source>
        <dbReference type="EMBL" id="GAA0159638.1"/>
    </source>
</evidence>
<evidence type="ECO:0000256" key="2">
    <source>
        <dbReference type="ARBA" id="ARBA00022741"/>
    </source>
</evidence>
<keyword evidence="6" id="KW-1185">Reference proteome</keyword>
<dbReference type="Pfam" id="PF18052">
    <property type="entry name" value="Rx_N"/>
    <property type="match status" value="1"/>
</dbReference>
<keyword evidence="2" id="KW-0547">Nucleotide-binding</keyword>
<evidence type="ECO:0000256" key="3">
    <source>
        <dbReference type="ARBA" id="ARBA00022821"/>
    </source>
</evidence>
<keyword evidence="1" id="KW-0677">Repeat</keyword>
<reference evidence="5 6" key="1">
    <citation type="submission" date="2024-01" db="EMBL/GenBank/DDBJ databases">
        <title>The complete chloroplast genome sequence of Lithospermum erythrorhizon: insights into the phylogenetic relationship among Boraginaceae species and the maternal lineages of purple gromwells.</title>
        <authorList>
            <person name="Okada T."/>
            <person name="Watanabe K."/>
        </authorList>
    </citation>
    <scope>NUCLEOTIDE SEQUENCE [LARGE SCALE GENOMIC DNA]</scope>
</reference>
<protein>
    <recommendedName>
        <fullName evidence="4">Disease resistance N-terminal domain-containing protein</fullName>
    </recommendedName>
</protein>
<dbReference type="EMBL" id="BAABME010020176">
    <property type="protein sequence ID" value="GAA0159638.1"/>
    <property type="molecule type" value="Genomic_DNA"/>
</dbReference>
<evidence type="ECO:0000313" key="6">
    <source>
        <dbReference type="Proteomes" id="UP001454036"/>
    </source>
</evidence>
<dbReference type="GO" id="GO:0000166">
    <property type="term" value="F:nucleotide binding"/>
    <property type="evidence" value="ECO:0007669"/>
    <property type="project" value="UniProtKB-KW"/>
</dbReference>
<dbReference type="GO" id="GO:0006952">
    <property type="term" value="P:defense response"/>
    <property type="evidence" value="ECO:0007669"/>
    <property type="project" value="UniProtKB-KW"/>
</dbReference>
<comment type="caution">
    <text evidence="5">The sequence shown here is derived from an EMBL/GenBank/DDBJ whole genome shotgun (WGS) entry which is preliminary data.</text>
</comment>
<evidence type="ECO:0000256" key="1">
    <source>
        <dbReference type="ARBA" id="ARBA00022737"/>
    </source>
</evidence>
<dbReference type="AlphaFoldDB" id="A0AAV3Q7U5"/>
<dbReference type="Gene3D" id="1.20.5.4130">
    <property type="match status" value="1"/>
</dbReference>
<dbReference type="InterPro" id="IPR041118">
    <property type="entry name" value="Rx_N"/>
</dbReference>
<accession>A0AAV3Q7U5</accession>
<proteinExistence type="predicted"/>
<gene>
    <name evidence="5" type="ORF">LIER_38907</name>
</gene>
<keyword evidence="3" id="KW-0611">Plant defense</keyword>
<feature type="domain" description="Disease resistance N-terminal" evidence="4">
    <location>
        <begin position="9"/>
        <end position="65"/>
    </location>
</feature>
<evidence type="ECO:0000259" key="4">
    <source>
        <dbReference type="Pfam" id="PF18052"/>
    </source>
</evidence>